<feature type="domain" description="SF3 helicase" evidence="4">
    <location>
        <begin position="289"/>
        <end position="445"/>
    </location>
</feature>
<sequence>MTEQTMPVSAGAPPEKEEAPHREVEGTSEAFGGAEINTPGTEAFLPVVAATFSSSPSKDADTQNSVIENVTTVYLDGLLDAAARGEALPHPQDIERELLEQVNANLRLLNAGRAVRVSPKADANEKNQAPLLKTLTFNQVARILVSLHGVRRLLASRAPGARPDKLDPVVAWDPAHGVYSLNVEHVFALAGVYNSSGGASFMKDVESAVRRLAPRIRRETSTKWAPVANGDYERATGELHPFSPDRVFLSRSPVAYVADAQNPVIHNDDDGTDWDVDSGLMEIADGDEEVYGQIWEVLASVVQPQIRTNKAVALYDKDGNNGKGTIVALATGLAGESRTLAASLSNLAKDTTLPLISGKSLIASDENATNDFVRNAEVIKSLATRDPILVNPKYEKPYNEVFEGAQIHCMNALPRFGDNGGSMWRRWLLIPLTARFEGRERKYIKDDYMRRPEVLQYVMRRALEMDFTGYSETSVSAALLLEAKNENDPVRLFWAEHRDEFVWDLLPLEFLFELYKGWFSRNKPSGRMVDRRSFDDSIREAVADDPGDWVDLGKGEKMKASVRMTGREPLVVEYQHRNVFEMPEKWKREFPKSMQFRNVLYRDRAAALTAAASSTAVAPVSPAAVPAQAPVSSANPAVAAAEAHLARCERLAADEQALWEQRAVEEGVTDPAHVTDHARITRMGSACGCGAAPQRAYDPAEFARAESVALAVSAARADLDELLSPS</sequence>
<comment type="caution">
    <text evidence="5">The sequence shown here is derived from an EMBL/GenBank/DDBJ whole genome shotgun (WGS) entry which is preliminary data.</text>
</comment>
<keyword evidence="5" id="KW-0378">Hydrolase</keyword>
<dbReference type="InterPro" id="IPR014015">
    <property type="entry name" value="Helicase_SF3_DNA-vir"/>
</dbReference>
<reference evidence="5 6" key="1">
    <citation type="submission" date="2019-06" db="EMBL/GenBank/DDBJ databases">
        <title>Sequencing the genomes of 1000 actinobacteria strains.</title>
        <authorList>
            <person name="Klenk H.-P."/>
        </authorList>
    </citation>
    <scope>NUCLEOTIDE SEQUENCE [LARGE SCALE GENOMIC DNA]</scope>
    <source>
        <strain evidence="5 6">DSM 8803</strain>
    </source>
</reference>
<dbReference type="InterPro" id="IPR004968">
    <property type="entry name" value="DNA_primase/NTPase_C"/>
</dbReference>
<keyword evidence="5" id="KW-0347">Helicase</keyword>
<dbReference type="EMBL" id="VFON01000001">
    <property type="protein sequence ID" value="TQL42713.1"/>
    <property type="molecule type" value="Genomic_DNA"/>
</dbReference>
<feature type="region of interest" description="Disordered" evidence="3">
    <location>
        <begin position="1"/>
        <end position="29"/>
    </location>
</feature>
<evidence type="ECO:0000256" key="1">
    <source>
        <dbReference type="ARBA" id="ARBA00022741"/>
    </source>
</evidence>
<dbReference type="GO" id="GO:0004386">
    <property type="term" value="F:helicase activity"/>
    <property type="evidence" value="ECO:0007669"/>
    <property type="project" value="UniProtKB-KW"/>
</dbReference>
<dbReference type="InterPro" id="IPR045455">
    <property type="entry name" value="NrS-1_pol-like_helicase"/>
</dbReference>
<gene>
    <name evidence="5" type="ORF">FB468_0718</name>
</gene>
<dbReference type="RefSeq" id="WP_141886126.1">
    <property type="nucleotide sequence ID" value="NZ_BAAAUY010000013.1"/>
</dbReference>
<keyword evidence="1" id="KW-0547">Nucleotide-binding</keyword>
<dbReference type="NCBIfam" id="TIGR01613">
    <property type="entry name" value="primase_Cterm"/>
    <property type="match status" value="1"/>
</dbReference>
<evidence type="ECO:0000256" key="3">
    <source>
        <dbReference type="SAM" id="MobiDB-lite"/>
    </source>
</evidence>
<keyword evidence="6" id="KW-1185">Reference proteome</keyword>
<dbReference type="GO" id="GO:0005524">
    <property type="term" value="F:ATP binding"/>
    <property type="evidence" value="ECO:0007669"/>
    <property type="project" value="UniProtKB-KW"/>
</dbReference>
<evidence type="ECO:0000313" key="6">
    <source>
        <dbReference type="Proteomes" id="UP000319094"/>
    </source>
</evidence>
<dbReference type="Gene3D" id="3.40.50.300">
    <property type="entry name" value="P-loop containing nucleotide triphosphate hydrolases"/>
    <property type="match status" value="1"/>
</dbReference>
<name>A0A542Y3S0_9MICO</name>
<dbReference type="OrthoDB" id="9763644at2"/>
<protein>
    <submittedName>
        <fullName evidence="5">Putative DNA primase/helicase</fullName>
    </submittedName>
</protein>
<evidence type="ECO:0000313" key="5">
    <source>
        <dbReference type="EMBL" id="TQL42713.1"/>
    </source>
</evidence>
<feature type="compositionally biased region" description="Basic and acidic residues" evidence="3">
    <location>
        <begin position="14"/>
        <end position="25"/>
    </location>
</feature>
<dbReference type="Pfam" id="PF03288">
    <property type="entry name" value="Pox_D5"/>
    <property type="match status" value="1"/>
</dbReference>
<dbReference type="Pfam" id="PF19263">
    <property type="entry name" value="DUF5906"/>
    <property type="match status" value="1"/>
</dbReference>
<dbReference type="Proteomes" id="UP000319094">
    <property type="component" value="Unassembled WGS sequence"/>
</dbReference>
<dbReference type="InterPro" id="IPR027417">
    <property type="entry name" value="P-loop_NTPase"/>
</dbReference>
<organism evidence="5 6">
    <name type="scientific">Leucobacter komagatae</name>
    <dbReference type="NCBI Taxonomy" id="55969"/>
    <lineage>
        <taxon>Bacteria</taxon>
        <taxon>Bacillati</taxon>
        <taxon>Actinomycetota</taxon>
        <taxon>Actinomycetes</taxon>
        <taxon>Micrococcales</taxon>
        <taxon>Microbacteriaceae</taxon>
        <taxon>Leucobacter</taxon>
    </lineage>
</organism>
<accession>A0A542Y3S0</accession>
<evidence type="ECO:0000259" key="4">
    <source>
        <dbReference type="PROSITE" id="PS51206"/>
    </source>
</evidence>
<proteinExistence type="predicted"/>
<dbReference type="PROSITE" id="PS51206">
    <property type="entry name" value="SF3_HELICASE_1"/>
    <property type="match status" value="1"/>
</dbReference>
<dbReference type="AlphaFoldDB" id="A0A542Y3S0"/>
<evidence type="ECO:0000256" key="2">
    <source>
        <dbReference type="ARBA" id="ARBA00022840"/>
    </source>
</evidence>
<keyword evidence="2" id="KW-0067">ATP-binding</keyword>
<dbReference type="InterPro" id="IPR006500">
    <property type="entry name" value="Helicase_put_C_phage/plasmid"/>
</dbReference>